<accession>A0A225AVH5</accession>
<dbReference type="RefSeq" id="XP_020121419.1">
    <property type="nucleotide sequence ID" value="XM_020265492.1"/>
</dbReference>
<evidence type="ECO:0000259" key="2">
    <source>
        <dbReference type="Pfam" id="PF23305"/>
    </source>
</evidence>
<protein>
    <recommendedName>
        <fullName evidence="2">DUF7082 domain-containing protein</fullName>
    </recommendedName>
</protein>
<gene>
    <name evidence="3" type="ORF">UA08_03216</name>
</gene>
<dbReference type="AlphaFoldDB" id="A0A225AVH5"/>
<name>A0A225AVH5_TALAT</name>
<dbReference type="Proteomes" id="UP000214365">
    <property type="component" value="Unassembled WGS sequence"/>
</dbReference>
<evidence type="ECO:0000313" key="4">
    <source>
        <dbReference type="Proteomes" id="UP000214365"/>
    </source>
</evidence>
<comment type="caution">
    <text evidence="3">The sequence shown here is derived from an EMBL/GenBank/DDBJ whole genome shotgun (WGS) entry which is preliminary data.</text>
</comment>
<proteinExistence type="predicted"/>
<feature type="region of interest" description="Disordered" evidence="1">
    <location>
        <begin position="1"/>
        <end position="25"/>
    </location>
</feature>
<feature type="region of interest" description="Disordered" evidence="1">
    <location>
        <begin position="289"/>
        <end position="324"/>
    </location>
</feature>
<evidence type="ECO:0000313" key="3">
    <source>
        <dbReference type="EMBL" id="OKL61298.1"/>
    </source>
</evidence>
<organism evidence="3 4">
    <name type="scientific">Talaromyces atroroseus</name>
    <dbReference type="NCBI Taxonomy" id="1441469"/>
    <lineage>
        <taxon>Eukaryota</taxon>
        <taxon>Fungi</taxon>
        <taxon>Dikarya</taxon>
        <taxon>Ascomycota</taxon>
        <taxon>Pezizomycotina</taxon>
        <taxon>Eurotiomycetes</taxon>
        <taxon>Eurotiomycetidae</taxon>
        <taxon>Eurotiales</taxon>
        <taxon>Trichocomaceae</taxon>
        <taxon>Talaromyces</taxon>
        <taxon>Talaromyces sect. Trachyspermi</taxon>
    </lineage>
</organism>
<dbReference type="OrthoDB" id="1751210at2759"/>
<reference evidence="3 4" key="1">
    <citation type="submission" date="2015-06" db="EMBL/GenBank/DDBJ databases">
        <title>Talaromyces atroroseus IBT 11181 draft genome.</title>
        <authorList>
            <person name="Rasmussen K.B."/>
            <person name="Rasmussen S."/>
            <person name="Petersen B."/>
            <person name="Sicheritz-Ponten T."/>
            <person name="Mortensen U.H."/>
            <person name="Thrane U."/>
        </authorList>
    </citation>
    <scope>NUCLEOTIDE SEQUENCE [LARGE SCALE GENOMIC DNA]</scope>
    <source>
        <strain evidence="3 4">IBT 11181</strain>
    </source>
</reference>
<dbReference type="Pfam" id="PF23305">
    <property type="entry name" value="DUF7082"/>
    <property type="match status" value="1"/>
</dbReference>
<dbReference type="GO" id="GO:0005634">
    <property type="term" value="C:nucleus"/>
    <property type="evidence" value="ECO:0007669"/>
    <property type="project" value="TreeGrafter"/>
</dbReference>
<evidence type="ECO:0000256" key="1">
    <source>
        <dbReference type="SAM" id="MobiDB-lite"/>
    </source>
</evidence>
<dbReference type="GeneID" id="31002971"/>
<feature type="domain" description="DUF7082" evidence="2">
    <location>
        <begin position="354"/>
        <end position="507"/>
    </location>
</feature>
<dbReference type="EMBL" id="LFMY01000004">
    <property type="protein sequence ID" value="OKL61298.1"/>
    <property type="molecule type" value="Genomic_DNA"/>
</dbReference>
<dbReference type="PANTHER" id="PTHR39463">
    <property type="entry name" value="MEDUSA"/>
    <property type="match status" value="1"/>
</dbReference>
<sequence>MSSFHKTPQHALDDFNDQGPSVQENNAFASNYGQIPYMNAFYATSQEDIGSPDSDSLHYVPSQGYAGSVSFDDAQSPSLDAPVNSSPEILSFAPQRGAENSQVSVRVDSPFDLHTTAQAIFLSFGSRQCECNVTVLDNPSVSFSYIFSCYAPNFALTMAASFDVILQLVIDVAAAGGPLLFHVGTFTYEQYLQAPIDDSRKRSLSAFPESSSGRPVKRHSAHEFETKAVMGHHRRHHSHARSASYSPFVQTPVTASMFSATYAVESSPSLTFDSFPASSAALQAPIQPTSPMNSTWSPSVSVTDLSSGNTSAATPMTISSQPQNPTLIRTSTLQQSQSLSPSQPFNPYAMYPTKAVLNLNGDLDSMATGWSPQEKAAKRRLVQFTRSQNGSAILADFKPISPEERTPNSICISCIFWDGKDECFVTSVDTIYLLESLVAVRFTVEEKNRIRRNLEGFRPLTVSKSKADSEDFFKVIMGFPAPKPRNIEKDVKVFPWKILSLALKKIIGKYSASYSSTAGALPGSLSASHSISSDLGTESHAPSPQSVAESATSGVYPVNFGSATLSPSLVQVNSGFDPEFATTLAGPSPGYTTMANPFRFQPTFQPDQMLSNEPSWDFNVSSRPEDYDDYIPYTMA</sequence>
<dbReference type="STRING" id="1441469.A0A225AVH5"/>
<dbReference type="PANTHER" id="PTHR39463:SF1">
    <property type="entry name" value="MEDUSA"/>
    <property type="match status" value="1"/>
</dbReference>
<dbReference type="InterPro" id="IPR055509">
    <property type="entry name" value="DUF7082"/>
</dbReference>
<keyword evidence="4" id="KW-1185">Reference proteome</keyword>